<sequence length="143" mass="15597">MYGYQDPRAYFPLPTPIFLPPVQGGGPSMQGLPSMPGGPGTGGMPQNITPPPPQLLNSYQQLSQSPAQAQNFVQQQTLQGTQGAVSFAAGCQNRWTLIVTKTFNVFLMYVTQSNPNGFTRGFIYPTYAFGTFPSSVILWYSCF</sequence>
<keyword evidence="3" id="KW-1185">Reference proteome</keyword>
<organism evidence="2 3">
    <name type="scientific">Paenibacillus aquistagni</name>
    <dbReference type="NCBI Taxonomy" id="1852522"/>
    <lineage>
        <taxon>Bacteria</taxon>
        <taxon>Bacillati</taxon>
        <taxon>Bacillota</taxon>
        <taxon>Bacilli</taxon>
        <taxon>Bacillales</taxon>
        <taxon>Paenibacillaceae</taxon>
        <taxon>Paenibacillus</taxon>
    </lineage>
</organism>
<evidence type="ECO:0000256" key="1">
    <source>
        <dbReference type="SAM" id="MobiDB-lite"/>
    </source>
</evidence>
<reference evidence="2 3" key="1">
    <citation type="submission" date="2017-04" db="EMBL/GenBank/DDBJ databases">
        <authorList>
            <person name="Afonso C.L."/>
            <person name="Miller P.J."/>
            <person name="Scott M.A."/>
            <person name="Spackman E."/>
            <person name="Goraichik I."/>
            <person name="Dimitrov K.M."/>
            <person name="Suarez D.L."/>
            <person name="Swayne D.E."/>
        </authorList>
    </citation>
    <scope>NUCLEOTIDE SEQUENCE [LARGE SCALE GENOMIC DNA]</scope>
    <source>
        <strain evidence="2 3">11</strain>
    </source>
</reference>
<dbReference type="Proteomes" id="UP000193834">
    <property type="component" value="Unassembled WGS sequence"/>
</dbReference>
<dbReference type="AlphaFoldDB" id="A0A1X7J7Q2"/>
<gene>
    <name evidence="2" type="ORF">SAMN06295960_1321</name>
</gene>
<dbReference type="EMBL" id="FXAZ01000001">
    <property type="protein sequence ID" value="SMG23600.1"/>
    <property type="molecule type" value="Genomic_DNA"/>
</dbReference>
<proteinExistence type="predicted"/>
<evidence type="ECO:0000313" key="3">
    <source>
        <dbReference type="Proteomes" id="UP000193834"/>
    </source>
</evidence>
<dbReference type="OrthoDB" id="2629907at2"/>
<name>A0A1X7J7Q2_9BACL</name>
<feature type="region of interest" description="Disordered" evidence="1">
    <location>
        <begin position="25"/>
        <end position="53"/>
    </location>
</feature>
<evidence type="ECO:0000313" key="2">
    <source>
        <dbReference type="EMBL" id="SMG23600.1"/>
    </source>
</evidence>
<dbReference type="RefSeq" id="WP_139829141.1">
    <property type="nucleotide sequence ID" value="NZ_FXAZ01000001.1"/>
</dbReference>
<accession>A0A1X7J7Q2</accession>
<protein>
    <submittedName>
        <fullName evidence="2">Uncharacterized protein</fullName>
    </submittedName>
</protein>